<dbReference type="EMBL" id="PGOL01001333">
    <property type="protein sequence ID" value="PKI58976.1"/>
    <property type="molecule type" value="Genomic_DNA"/>
</dbReference>
<evidence type="ECO:0000256" key="1">
    <source>
        <dbReference type="SAM" id="MobiDB-lite"/>
    </source>
</evidence>
<evidence type="ECO:0000313" key="2">
    <source>
        <dbReference type="EMBL" id="PKI58976.1"/>
    </source>
</evidence>
<gene>
    <name evidence="2" type="ORF">CRG98_020621</name>
</gene>
<name>A0A2I0JU26_PUNGR</name>
<dbReference type="AlphaFoldDB" id="A0A2I0JU26"/>
<comment type="caution">
    <text evidence="2">The sequence shown here is derived from an EMBL/GenBank/DDBJ whole genome shotgun (WGS) entry which is preliminary data.</text>
</comment>
<accession>A0A2I0JU26</accession>
<sequence>SSSWSRSWSRWSRRLEQQLVAVEQEAATAAGSGGREGTVAGAGRASESSKDRRAGGGWVLSEGEMAVWRDERQRVGSGWGCGRGERN</sequence>
<feature type="non-terminal residue" evidence="2">
    <location>
        <position position="1"/>
    </location>
</feature>
<evidence type="ECO:0000313" key="3">
    <source>
        <dbReference type="Proteomes" id="UP000233551"/>
    </source>
</evidence>
<keyword evidence="3" id="KW-1185">Reference proteome</keyword>
<reference evidence="2 3" key="1">
    <citation type="submission" date="2017-11" db="EMBL/GenBank/DDBJ databases">
        <title>De-novo sequencing of pomegranate (Punica granatum L.) genome.</title>
        <authorList>
            <person name="Akparov Z."/>
            <person name="Amiraslanov A."/>
            <person name="Hajiyeva S."/>
            <person name="Abbasov M."/>
            <person name="Kaur K."/>
            <person name="Hamwieh A."/>
            <person name="Solovyev V."/>
            <person name="Salamov A."/>
            <person name="Braich B."/>
            <person name="Kosarev P."/>
            <person name="Mahmoud A."/>
            <person name="Hajiyev E."/>
            <person name="Babayeva S."/>
            <person name="Izzatullayeva V."/>
            <person name="Mammadov A."/>
            <person name="Mammadov A."/>
            <person name="Sharifova S."/>
            <person name="Ojaghi J."/>
            <person name="Eynullazada K."/>
            <person name="Bayramov B."/>
            <person name="Abdulazimova A."/>
            <person name="Shahmuradov I."/>
        </authorList>
    </citation>
    <scope>NUCLEOTIDE SEQUENCE [LARGE SCALE GENOMIC DNA]</scope>
    <source>
        <strain evidence="3">cv. AG2017</strain>
        <tissue evidence="2">Leaf</tissue>
    </source>
</reference>
<feature type="region of interest" description="Disordered" evidence="1">
    <location>
        <begin position="26"/>
        <end position="56"/>
    </location>
</feature>
<dbReference type="Proteomes" id="UP000233551">
    <property type="component" value="Unassembled WGS sequence"/>
</dbReference>
<protein>
    <submittedName>
        <fullName evidence="2">Uncharacterized protein</fullName>
    </submittedName>
</protein>
<organism evidence="2 3">
    <name type="scientific">Punica granatum</name>
    <name type="common">Pomegranate</name>
    <dbReference type="NCBI Taxonomy" id="22663"/>
    <lineage>
        <taxon>Eukaryota</taxon>
        <taxon>Viridiplantae</taxon>
        <taxon>Streptophyta</taxon>
        <taxon>Embryophyta</taxon>
        <taxon>Tracheophyta</taxon>
        <taxon>Spermatophyta</taxon>
        <taxon>Magnoliopsida</taxon>
        <taxon>eudicotyledons</taxon>
        <taxon>Gunneridae</taxon>
        <taxon>Pentapetalae</taxon>
        <taxon>rosids</taxon>
        <taxon>malvids</taxon>
        <taxon>Myrtales</taxon>
        <taxon>Lythraceae</taxon>
        <taxon>Punica</taxon>
    </lineage>
</organism>
<proteinExistence type="predicted"/>